<dbReference type="Proteomes" id="UP000887159">
    <property type="component" value="Unassembled WGS sequence"/>
</dbReference>
<gene>
    <name evidence="2" type="ORF">TNCV_284861</name>
</gene>
<dbReference type="AlphaFoldDB" id="A0A8X6VLJ6"/>
<sequence length="144" mass="16614">MDGMRQYQLHVRFKEAMNDMLVCQTVYEGLLENMQLCSVNARQVIDNEAQMDLIKNSIICEVPTFEDASCPVIEVSIDEGSIENEVRSNLSRETRFKAKVEVRLKAEVEARLEAAEEAEAVEEGRKMEEEKRMNERIALEVERD</sequence>
<name>A0A8X6VLJ6_TRICX</name>
<proteinExistence type="predicted"/>
<accession>A0A8X6VLJ6</accession>
<evidence type="ECO:0000313" key="2">
    <source>
        <dbReference type="EMBL" id="GFY12383.1"/>
    </source>
</evidence>
<reference evidence="2" key="1">
    <citation type="submission" date="2020-08" db="EMBL/GenBank/DDBJ databases">
        <title>Multicomponent nature underlies the extraordinary mechanical properties of spider dragline silk.</title>
        <authorList>
            <person name="Kono N."/>
            <person name="Nakamura H."/>
            <person name="Mori M."/>
            <person name="Yoshida Y."/>
            <person name="Ohtoshi R."/>
            <person name="Malay A.D."/>
            <person name="Moran D.A.P."/>
            <person name="Tomita M."/>
            <person name="Numata K."/>
            <person name="Arakawa K."/>
        </authorList>
    </citation>
    <scope>NUCLEOTIDE SEQUENCE</scope>
</reference>
<comment type="caution">
    <text evidence="2">The sequence shown here is derived from an EMBL/GenBank/DDBJ whole genome shotgun (WGS) entry which is preliminary data.</text>
</comment>
<evidence type="ECO:0000256" key="1">
    <source>
        <dbReference type="SAM" id="Coils"/>
    </source>
</evidence>
<protein>
    <submittedName>
        <fullName evidence="2">Uncharacterized protein</fullName>
    </submittedName>
</protein>
<keyword evidence="1" id="KW-0175">Coiled coil</keyword>
<keyword evidence="3" id="KW-1185">Reference proteome</keyword>
<organism evidence="2 3">
    <name type="scientific">Trichonephila clavipes</name>
    <name type="common">Golden silk orbweaver</name>
    <name type="synonym">Nephila clavipes</name>
    <dbReference type="NCBI Taxonomy" id="2585209"/>
    <lineage>
        <taxon>Eukaryota</taxon>
        <taxon>Metazoa</taxon>
        <taxon>Ecdysozoa</taxon>
        <taxon>Arthropoda</taxon>
        <taxon>Chelicerata</taxon>
        <taxon>Arachnida</taxon>
        <taxon>Araneae</taxon>
        <taxon>Araneomorphae</taxon>
        <taxon>Entelegynae</taxon>
        <taxon>Araneoidea</taxon>
        <taxon>Nephilidae</taxon>
        <taxon>Trichonephila</taxon>
    </lineage>
</organism>
<feature type="coiled-coil region" evidence="1">
    <location>
        <begin position="98"/>
        <end position="125"/>
    </location>
</feature>
<dbReference type="EMBL" id="BMAU01021313">
    <property type="protein sequence ID" value="GFY12383.1"/>
    <property type="molecule type" value="Genomic_DNA"/>
</dbReference>
<evidence type="ECO:0000313" key="3">
    <source>
        <dbReference type="Proteomes" id="UP000887159"/>
    </source>
</evidence>